<name>A0ACB9C4N8_ARCLA</name>
<dbReference type="EMBL" id="CM042051">
    <property type="protein sequence ID" value="KAI3729233.1"/>
    <property type="molecule type" value="Genomic_DNA"/>
</dbReference>
<accession>A0ACB9C4N8</accession>
<comment type="caution">
    <text evidence="1">The sequence shown here is derived from an EMBL/GenBank/DDBJ whole genome shotgun (WGS) entry which is preliminary data.</text>
</comment>
<protein>
    <submittedName>
        <fullName evidence="1">Uncharacterized protein</fullName>
    </submittedName>
</protein>
<reference evidence="2" key="1">
    <citation type="journal article" date="2022" name="Mol. Ecol. Resour.">
        <title>The genomes of chicory, endive, great burdock and yacon provide insights into Asteraceae palaeo-polyploidization history and plant inulin production.</title>
        <authorList>
            <person name="Fan W."/>
            <person name="Wang S."/>
            <person name="Wang H."/>
            <person name="Wang A."/>
            <person name="Jiang F."/>
            <person name="Liu H."/>
            <person name="Zhao H."/>
            <person name="Xu D."/>
            <person name="Zhang Y."/>
        </authorList>
    </citation>
    <scope>NUCLEOTIDE SEQUENCE [LARGE SCALE GENOMIC DNA]</scope>
    <source>
        <strain evidence="2">cv. Niubang</strain>
    </source>
</reference>
<evidence type="ECO:0000313" key="1">
    <source>
        <dbReference type="EMBL" id="KAI3729233.1"/>
    </source>
</evidence>
<sequence>MVLLLLRIHGGLITAIIVAINLNGFSQLYQFEKKVKKMLSLIEEDGDSFEKRAEMFYENRPSIIASAEDLHGSYRSLAEKYNQLVVGYVNVCDHGHDSGLEFMRRLSLESQAEKLKKMKHGVLRVDDDFENGWNKLRLTVMKLVQDRLEQKVELVKRNNENREAIDDLRAYIRKLLVKNIELKSKLAHTKGDIKRDESQLSRAEDVILKEILP</sequence>
<proteinExistence type="predicted"/>
<dbReference type="Proteomes" id="UP001055879">
    <property type="component" value="Linkage Group LG05"/>
</dbReference>
<reference evidence="1 2" key="2">
    <citation type="journal article" date="2022" name="Mol. Ecol. Resour.">
        <title>The genomes of chicory, endive, great burdock and yacon provide insights into Asteraceae paleo-polyploidization history and plant inulin production.</title>
        <authorList>
            <person name="Fan W."/>
            <person name="Wang S."/>
            <person name="Wang H."/>
            <person name="Wang A."/>
            <person name="Jiang F."/>
            <person name="Liu H."/>
            <person name="Zhao H."/>
            <person name="Xu D."/>
            <person name="Zhang Y."/>
        </authorList>
    </citation>
    <scope>NUCLEOTIDE SEQUENCE [LARGE SCALE GENOMIC DNA]</scope>
    <source>
        <strain evidence="2">cv. Niubang</strain>
    </source>
</reference>
<keyword evidence="2" id="KW-1185">Reference proteome</keyword>
<evidence type="ECO:0000313" key="2">
    <source>
        <dbReference type="Proteomes" id="UP001055879"/>
    </source>
</evidence>
<gene>
    <name evidence="1" type="ORF">L6452_17886</name>
</gene>
<organism evidence="1 2">
    <name type="scientific">Arctium lappa</name>
    <name type="common">Greater burdock</name>
    <name type="synonym">Lappa major</name>
    <dbReference type="NCBI Taxonomy" id="4217"/>
    <lineage>
        <taxon>Eukaryota</taxon>
        <taxon>Viridiplantae</taxon>
        <taxon>Streptophyta</taxon>
        <taxon>Embryophyta</taxon>
        <taxon>Tracheophyta</taxon>
        <taxon>Spermatophyta</taxon>
        <taxon>Magnoliopsida</taxon>
        <taxon>eudicotyledons</taxon>
        <taxon>Gunneridae</taxon>
        <taxon>Pentapetalae</taxon>
        <taxon>asterids</taxon>
        <taxon>campanulids</taxon>
        <taxon>Asterales</taxon>
        <taxon>Asteraceae</taxon>
        <taxon>Carduoideae</taxon>
        <taxon>Cardueae</taxon>
        <taxon>Arctiinae</taxon>
        <taxon>Arctium</taxon>
    </lineage>
</organism>